<evidence type="ECO:0000256" key="2">
    <source>
        <dbReference type="SAM" id="MobiDB-lite"/>
    </source>
</evidence>
<feature type="region of interest" description="Disordered" evidence="2">
    <location>
        <begin position="30"/>
        <end position="67"/>
    </location>
</feature>
<reference evidence="3 4" key="1">
    <citation type="submission" date="2019-07" db="EMBL/GenBank/DDBJ databases">
        <title>Full genome sequence of Humibacter sp. WJ7-1.</title>
        <authorList>
            <person name="Im W.-T."/>
        </authorList>
    </citation>
    <scope>NUCLEOTIDE SEQUENCE [LARGE SCALE GENOMIC DNA]</scope>
    <source>
        <strain evidence="3 4">WJ7-1</strain>
    </source>
</reference>
<protein>
    <recommendedName>
        <fullName evidence="5">Scaffolding protein</fullName>
    </recommendedName>
</protein>
<evidence type="ECO:0000313" key="3">
    <source>
        <dbReference type="EMBL" id="QDZ15785.1"/>
    </source>
</evidence>
<evidence type="ECO:0008006" key="5">
    <source>
        <dbReference type="Google" id="ProtNLM"/>
    </source>
</evidence>
<organism evidence="3 4">
    <name type="scientific">Humibacter ginsenosidimutans</name>
    <dbReference type="NCBI Taxonomy" id="2599293"/>
    <lineage>
        <taxon>Bacteria</taxon>
        <taxon>Bacillati</taxon>
        <taxon>Actinomycetota</taxon>
        <taxon>Actinomycetes</taxon>
        <taxon>Micrococcales</taxon>
        <taxon>Microbacteriaceae</taxon>
        <taxon>Humibacter</taxon>
    </lineage>
</organism>
<gene>
    <name evidence="3" type="ORF">FPZ11_14345</name>
</gene>
<dbReference type="Proteomes" id="UP000320216">
    <property type="component" value="Chromosome"/>
</dbReference>
<accession>A0A5B8M7Z9</accession>
<dbReference type="OrthoDB" id="5110615at2"/>
<feature type="coiled-coil region" evidence="1">
    <location>
        <begin position="128"/>
        <end position="155"/>
    </location>
</feature>
<keyword evidence="1" id="KW-0175">Coiled coil</keyword>
<dbReference type="RefSeq" id="WP_146321819.1">
    <property type="nucleotide sequence ID" value="NZ_CP042305.1"/>
</dbReference>
<dbReference type="KEGG" id="huw:FPZ11_14345"/>
<evidence type="ECO:0000256" key="1">
    <source>
        <dbReference type="SAM" id="Coils"/>
    </source>
</evidence>
<dbReference type="AlphaFoldDB" id="A0A5B8M7Z9"/>
<dbReference type="EMBL" id="CP042305">
    <property type="protein sequence ID" value="QDZ15785.1"/>
    <property type="molecule type" value="Genomic_DNA"/>
</dbReference>
<proteinExistence type="predicted"/>
<keyword evidence="4" id="KW-1185">Reference proteome</keyword>
<sequence>MSSNINPAFTRRDADGLACIGRTLHDLRGIRFGNGENGNAPDGSQGGDNGAQGATPPWGDDPSKFDPDKAWKLIQNVKGDLDAEKSKRDQAIKDAVAQAQQGWTQQIGQALGLTNQVETDPAKLQQAVQDLQVQMFDADEQLTAAEQQAKVAELKIAVLSNPAIRDANPKLLLANKAFTDSIGQVEPTDEAAITAAINQALQANAALKATPSRSGSGEHQGATVQSLETQLAAAQTAGDKTETIRLKMAIAAARRRAKGA</sequence>
<evidence type="ECO:0000313" key="4">
    <source>
        <dbReference type="Proteomes" id="UP000320216"/>
    </source>
</evidence>
<name>A0A5B8M7Z9_9MICO</name>